<comment type="subcellular location">
    <subcellularLocation>
        <location evidence="3">Cell membrane</location>
        <topology evidence="3">Multi-pass membrane protein</topology>
    </subcellularLocation>
    <subcellularLocation>
        <location evidence="2">Secreted</location>
    </subcellularLocation>
</comment>
<evidence type="ECO:0000313" key="14">
    <source>
        <dbReference type="Proteomes" id="UP000196655"/>
    </source>
</evidence>
<feature type="domain" description="PLD phosphodiesterase" evidence="12">
    <location>
        <begin position="175"/>
        <end position="202"/>
    </location>
</feature>
<dbReference type="CDD" id="cd09143">
    <property type="entry name" value="PLDc_vPLD1_2_like_bac_2"/>
    <property type="match status" value="1"/>
</dbReference>
<dbReference type="Pfam" id="PF09335">
    <property type="entry name" value="VTT_dom"/>
    <property type="match status" value="1"/>
</dbReference>
<feature type="transmembrane region" description="Helical" evidence="11">
    <location>
        <begin position="467"/>
        <end position="485"/>
    </location>
</feature>
<evidence type="ECO:0000256" key="1">
    <source>
        <dbReference type="ARBA" id="ARBA00003145"/>
    </source>
</evidence>
<sequence>PAGVPYPPFHDVQMAVDGPAARALSELARWRWERASCEALPAIAGRSVPWPERVEPDFRDIAIGISRTLPDYPGEGEVREVEALYEDMIGSARETIYIENQFLTCARIAGRLAQRMQEVPGLQAVIAAPRIHHSWVEHHAMAPGRIRFMEILRAAGVGDRVRLLHPQASADGATADVMVHSKLTIVDDRLLRIGSANLCNRSMAVDSECDLVIEATGEAERRVIRGIRARLLGEHCGVAPEEIERRLGETGSLLAAIAGDGSGDRRLWPVDDDRPIATEQGWSLAAFADPRRPLPATGLIERTLAPVKARWRGLLRLAPIAIAALLLALAWSTTDLAGWAHPDRLQQSLHGLSGTGWAAPLVIAAFVLGGMVMFPVTVLIAATAAAFGAWPGLAYAGAGALVSAVAGYLVGRLAGESALRAAMGPRLHRIRDGIARRGIVAVATIRMVPVAPFTLVNLVAGAARIPVLDFVLGTALGLAPGLLVLSTLGDRLLSILTDPSPARIGIVLAVIGAWIALSVGLQALVSRRRRDPG</sequence>
<keyword evidence="7 11" id="KW-0812">Transmembrane</keyword>
<dbReference type="Gene3D" id="3.30.870.10">
    <property type="entry name" value="Endonuclease Chain A"/>
    <property type="match status" value="1"/>
</dbReference>
<dbReference type="RefSeq" id="WP_088156509.1">
    <property type="nucleotide sequence ID" value="NZ_NHON01000108.1"/>
</dbReference>
<dbReference type="GO" id="GO:0005576">
    <property type="term" value="C:extracellular region"/>
    <property type="evidence" value="ECO:0007669"/>
    <property type="project" value="UniProtKB-SubCell"/>
</dbReference>
<evidence type="ECO:0000313" key="13">
    <source>
        <dbReference type="EMBL" id="OWJ60847.1"/>
    </source>
</evidence>
<dbReference type="EMBL" id="NHON01000108">
    <property type="protein sequence ID" value="OWJ60847.1"/>
    <property type="molecule type" value="Genomic_DNA"/>
</dbReference>
<keyword evidence="5" id="KW-1003">Cell membrane</keyword>
<reference evidence="14" key="1">
    <citation type="submission" date="2017-05" db="EMBL/GenBank/DDBJ databases">
        <authorList>
            <person name="Macchi M."/>
            <person name="Festa S."/>
            <person name="Coppotelli B.M."/>
            <person name="Morelli I.S."/>
        </authorList>
    </citation>
    <scope>NUCLEOTIDE SEQUENCE [LARGE SCALE GENOMIC DNA]</scope>
    <source>
        <strain evidence="14">I</strain>
    </source>
</reference>
<evidence type="ECO:0000256" key="5">
    <source>
        <dbReference type="ARBA" id="ARBA00022475"/>
    </source>
</evidence>
<keyword evidence="14" id="KW-1185">Reference proteome</keyword>
<dbReference type="PANTHER" id="PTHR12677">
    <property type="entry name" value="GOLGI APPARATUS MEMBRANE PROTEIN TVP38-RELATED"/>
    <property type="match status" value="1"/>
</dbReference>
<keyword evidence="8 11" id="KW-1133">Transmembrane helix</keyword>
<proteinExistence type="predicted"/>
<dbReference type="GO" id="GO:0003824">
    <property type="term" value="F:catalytic activity"/>
    <property type="evidence" value="ECO:0007669"/>
    <property type="project" value="InterPro"/>
</dbReference>
<dbReference type="SUPFAM" id="SSF56024">
    <property type="entry name" value="Phospholipase D/nuclease"/>
    <property type="match status" value="1"/>
</dbReference>
<organism evidence="13 14">
    <name type="scientific">Inquilinus limosus</name>
    <dbReference type="NCBI Taxonomy" id="171674"/>
    <lineage>
        <taxon>Bacteria</taxon>
        <taxon>Pseudomonadati</taxon>
        <taxon>Pseudomonadota</taxon>
        <taxon>Alphaproteobacteria</taxon>
        <taxon>Rhodospirillales</taxon>
        <taxon>Rhodospirillaceae</taxon>
        <taxon>Inquilinus</taxon>
    </lineage>
</organism>
<dbReference type="AlphaFoldDB" id="A0A211Z6V9"/>
<dbReference type="SMART" id="SM00155">
    <property type="entry name" value="PLDc"/>
    <property type="match status" value="1"/>
</dbReference>
<feature type="transmembrane region" description="Helical" evidence="11">
    <location>
        <begin position="354"/>
        <end position="381"/>
    </location>
</feature>
<evidence type="ECO:0000256" key="11">
    <source>
        <dbReference type="SAM" id="Phobius"/>
    </source>
</evidence>
<feature type="transmembrane region" description="Helical" evidence="11">
    <location>
        <begin position="393"/>
        <end position="414"/>
    </location>
</feature>
<evidence type="ECO:0000256" key="2">
    <source>
        <dbReference type="ARBA" id="ARBA00004613"/>
    </source>
</evidence>
<dbReference type="InterPro" id="IPR025202">
    <property type="entry name" value="PLD-like_dom"/>
</dbReference>
<dbReference type="GO" id="GO:0005886">
    <property type="term" value="C:plasma membrane"/>
    <property type="evidence" value="ECO:0007669"/>
    <property type="project" value="UniProtKB-SubCell"/>
</dbReference>
<feature type="transmembrane region" description="Helical" evidence="11">
    <location>
        <begin position="434"/>
        <end position="460"/>
    </location>
</feature>
<dbReference type="OrthoDB" id="8828485at2"/>
<dbReference type="InterPro" id="IPR001736">
    <property type="entry name" value="PLipase_D/transphosphatidylase"/>
</dbReference>
<dbReference type="PROSITE" id="PS50035">
    <property type="entry name" value="PLD"/>
    <property type="match status" value="1"/>
</dbReference>
<dbReference type="STRING" id="1122125.GCA_000423185_02595"/>
<comment type="function">
    <text evidence="1">Could be a virulence factor.</text>
</comment>
<evidence type="ECO:0000256" key="4">
    <source>
        <dbReference type="ARBA" id="ARBA00018392"/>
    </source>
</evidence>
<dbReference type="InterPro" id="IPR032816">
    <property type="entry name" value="VTT_dom"/>
</dbReference>
<evidence type="ECO:0000256" key="8">
    <source>
        <dbReference type="ARBA" id="ARBA00022989"/>
    </source>
</evidence>
<feature type="non-terminal residue" evidence="13">
    <location>
        <position position="1"/>
    </location>
</feature>
<dbReference type="InterPro" id="IPR015414">
    <property type="entry name" value="TMEM64"/>
</dbReference>
<keyword evidence="9 11" id="KW-0472">Membrane</keyword>
<feature type="transmembrane region" description="Helical" evidence="11">
    <location>
        <begin position="505"/>
        <end position="525"/>
    </location>
</feature>
<gene>
    <name evidence="13" type="ORF">BWR60_31495</name>
</gene>
<evidence type="ECO:0000256" key="10">
    <source>
        <dbReference type="ARBA" id="ARBA00029594"/>
    </source>
</evidence>
<accession>A0A211Z6V9</accession>
<keyword evidence="6" id="KW-0964">Secreted</keyword>
<name>A0A211Z6V9_9PROT</name>
<protein>
    <recommendedName>
        <fullName evidence="4">Phospholipase D</fullName>
    </recommendedName>
    <alternativeName>
        <fullName evidence="10">Choline phosphatase</fullName>
    </alternativeName>
</protein>
<dbReference type="PANTHER" id="PTHR12677:SF59">
    <property type="entry name" value="GOLGI APPARATUS MEMBRANE PROTEIN TVP38-RELATED"/>
    <property type="match status" value="1"/>
</dbReference>
<evidence type="ECO:0000256" key="7">
    <source>
        <dbReference type="ARBA" id="ARBA00022692"/>
    </source>
</evidence>
<evidence type="ECO:0000259" key="12">
    <source>
        <dbReference type="PROSITE" id="PS50035"/>
    </source>
</evidence>
<dbReference type="GO" id="GO:0006793">
    <property type="term" value="P:phosphorus metabolic process"/>
    <property type="evidence" value="ECO:0007669"/>
    <property type="project" value="UniProtKB-ARBA"/>
</dbReference>
<evidence type="ECO:0000256" key="3">
    <source>
        <dbReference type="ARBA" id="ARBA00004651"/>
    </source>
</evidence>
<dbReference type="Proteomes" id="UP000196655">
    <property type="component" value="Unassembled WGS sequence"/>
</dbReference>
<evidence type="ECO:0000256" key="6">
    <source>
        <dbReference type="ARBA" id="ARBA00022525"/>
    </source>
</evidence>
<feature type="transmembrane region" description="Helical" evidence="11">
    <location>
        <begin position="314"/>
        <end position="334"/>
    </location>
</feature>
<dbReference type="Pfam" id="PF13091">
    <property type="entry name" value="PLDc_2"/>
    <property type="match status" value="1"/>
</dbReference>
<evidence type="ECO:0000256" key="9">
    <source>
        <dbReference type="ARBA" id="ARBA00023136"/>
    </source>
</evidence>
<comment type="caution">
    <text evidence="13">The sequence shown here is derived from an EMBL/GenBank/DDBJ whole genome shotgun (WGS) entry which is preliminary data.</text>
</comment>